<dbReference type="AlphaFoldDB" id="U4KS71"/>
<evidence type="ECO:0000256" key="9">
    <source>
        <dbReference type="ARBA" id="ARBA00023209"/>
    </source>
</evidence>
<dbReference type="GO" id="GO:0005886">
    <property type="term" value="C:plasma membrane"/>
    <property type="evidence" value="ECO:0007669"/>
    <property type="project" value="TreeGrafter"/>
</dbReference>
<dbReference type="InterPro" id="IPR001206">
    <property type="entry name" value="Diacylglycerol_kinase_cat_dom"/>
</dbReference>
<dbReference type="InterPro" id="IPR045540">
    <property type="entry name" value="YegS/DAGK_C"/>
</dbReference>
<dbReference type="PANTHER" id="PTHR12358">
    <property type="entry name" value="SPHINGOSINE KINASE"/>
    <property type="match status" value="1"/>
</dbReference>
<dbReference type="GO" id="GO:0004143">
    <property type="term" value="F:ATP-dependent diacylglycerol kinase activity"/>
    <property type="evidence" value="ECO:0007669"/>
    <property type="project" value="UniProtKB-EC"/>
</dbReference>
<evidence type="ECO:0000313" key="13">
    <source>
        <dbReference type="EMBL" id="CCV66373.1"/>
    </source>
</evidence>
<reference evidence="13 14" key="1">
    <citation type="journal article" date="2013" name="J. Mol. Microbiol. Biotechnol.">
        <title>Analysis of the Complete Genomes of Acholeplasma brassicae , A. palmae and A. laidlawii and Their Comparison to the Obligate Parasites from ' Candidatus Phytoplasma'.</title>
        <authorList>
            <person name="Kube M."/>
            <person name="Siewert C."/>
            <person name="Migdoll A.M."/>
            <person name="Duduk B."/>
            <person name="Holz S."/>
            <person name="Rabus R."/>
            <person name="Seemuller E."/>
            <person name="Mitrovic J."/>
            <person name="Muller I."/>
            <person name="Buttner C."/>
            <person name="Reinhardt R."/>
        </authorList>
    </citation>
    <scope>NUCLEOTIDE SEQUENCE [LARGE SCALE GENOMIC DNA]</scope>
    <source>
        <strain evidence="14">0502</strain>
    </source>
</reference>
<dbReference type="KEGG" id="abra:BN85313520"/>
<dbReference type="Pfam" id="PF19279">
    <property type="entry name" value="YegS_C"/>
    <property type="match status" value="1"/>
</dbReference>
<dbReference type="Proteomes" id="UP000032737">
    <property type="component" value="Chromosome"/>
</dbReference>
<evidence type="ECO:0000256" key="7">
    <source>
        <dbReference type="ARBA" id="ARBA00022777"/>
    </source>
</evidence>
<keyword evidence="9" id="KW-0444">Lipid biosynthesis</keyword>
<keyword evidence="11" id="KW-0812">Transmembrane</keyword>
<evidence type="ECO:0000259" key="12">
    <source>
        <dbReference type="PROSITE" id="PS50146"/>
    </source>
</evidence>
<evidence type="ECO:0000256" key="3">
    <source>
        <dbReference type="ARBA" id="ARBA00009280"/>
    </source>
</evidence>
<dbReference type="PROSITE" id="PS50146">
    <property type="entry name" value="DAGK"/>
    <property type="match status" value="1"/>
</dbReference>
<evidence type="ECO:0000256" key="4">
    <source>
        <dbReference type="ARBA" id="ARBA00012133"/>
    </source>
</evidence>
<feature type="transmembrane region" description="Helical" evidence="11">
    <location>
        <begin position="222"/>
        <end position="239"/>
    </location>
</feature>
<proteinExistence type="inferred from homology"/>
<evidence type="ECO:0000256" key="11">
    <source>
        <dbReference type="SAM" id="Phobius"/>
    </source>
</evidence>
<dbReference type="InterPro" id="IPR016064">
    <property type="entry name" value="NAD/diacylglycerol_kinase_sf"/>
</dbReference>
<evidence type="ECO:0000313" key="14">
    <source>
        <dbReference type="Proteomes" id="UP000032737"/>
    </source>
</evidence>
<dbReference type="GO" id="GO:0005524">
    <property type="term" value="F:ATP binding"/>
    <property type="evidence" value="ECO:0007669"/>
    <property type="project" value="UniProtKB-KW"/>
</dbReference>
<keyword evidence="9" id="KW-0443">Lipid metabolism</keyword>
<dbReference type="EC" id="2.7.1.107" evidence="4"/>
<keyword evidence="9" id="KW-0594">Phospholipid biosynthesis</keyword>
<keyword evidence="8" id="KW-0067">ATP-binding</keyword>
<dbReference type="Gene3D" id="2.60.200.40">
    <property type="match status" value="1"/>
</dbReference>
<dbReference type="RefSeq" id="WP_030005233.1">
    <property type="nucleotide sequence ID" value="NC_022549.1"/>
</dbReference>
<dbReference type="STRING" id="61635.BN85313520"/>
<organism evidence="13 14">
    <name type="scientific">Acholeplasma brassicae</name>
    <dbReference type="NCBI Taxonomy" id="61635"/>
    <lineage>
        <taxon>Bacteria</taxon>
        <taxon>Bacillati</taxon>
        <taxon>Mycoplasmatota</taxon>
        <taxon>Mollicutes</taxon>
        <taxon>Acholeplasmatales</taxon>
        <taxon>Acholeplasmataceae</taxon>
        <taxon>Acholeplasma</taxon>
    </lineage>
</organism>
<keyword evidence="6" id="KW-0547">Nucleotide-binding</keyword>
<evidence type="ECO:0000256" key="2">
    <source>
        <dbReference type="ARBA" id="ARBA00005983"/>
    </source>
</evidence>
<evidence type="ECO:0000256" key="1">
    <source>
        <dbReference type="ARBA" id="ARBA00001946"/>
    </source>
</evidence>
<dbReference type="GO" id="GO:0007200">
    <property type="term" value="P:phospholipase C-activating G protein-coupled receptor signaling pathway"/>
    <property type="evidence" value="ECO:0007669"/>
    <property type="project" value="InterPro"/>
</dbReference>
<keyword evidence="11" id="KW-1133">Transmembrane helix</keyword>
<evidence type="ECO:0000256" key="10">
    <source>
        <dbReference type="ARBA" id="ARBA00023264"/>
    </source>
</evidence>
<evidence type="ECO:0000256" key="6">
    <source>
        <dbReference type="ARBA" id="ARBA00022741"/>
    </source>
</evidence>
<dbReference type="InterPro" id="IPR050187">
    <property type="entry name" value="Lipid_Phosphate_FormReg"/>
</dbReference>
<dbReference type="InterPro" id="IPR017438">
    <property type="entry name" value="ATP-NAD_kinase_N"/>
</dbReference>
<dbReference type="Gene3D" id="3.40.50.10330">
    <property type="entry name" value="Probable inorganic polyphosphate/atp-NAD kinase, domain 1"/>
    <property type="match status" value="1"/>
</dbReference>
<accession>U4KS71</accession>
<protein>
    <recommendedName>
        <fullName evidence="4">diacylglycerol kinase (ATP)</fullName>
        <ecNumber evidence="4">2.7.1.107</ecNumber>
    </recommendedName>
</protein>
<dbReference type="PANTHER" id="PTHR12358:SF106">
    <property type="entry name" value="LIPID KINASE YEGS"/>
    <property type="match status" value="1"/>
</dbReference>
<comment type="cofactor">
    <cofactor evidence="1">
        <name>Mg(2+)</name>
        <dbReference type="ChEBI" id="CHEBI:18420"/>
    </cofactor>
</comment>
<sequence length="280" mass="32428">MDIILYNPLSRNGKSNDVVLRLKETLEKEQSSYSVHSIFEIQDINQFLNELDGEDRVIIVGGDGTLHHLANSIYDYNIKQGIYVLKAGTGNDFIRSLNTKEQLVKINPYIFDLPSATFNQKKHVFLNCAGMGVDARVCHVVNNSKKKKNAFNYFRNAISSFVSHKPKPIEVEIDGKQLSFKKCWLAVVLNSKYAGGGMRFSPKSKREDDLVELMVIERIPRFLLFIIFPTIYLGWHVIFKRYVKMYQGKEIKLSFKEDEYLQMDGESFYPVREITIKRKH</sequence>
<keyword evidence="5 13" id="KW-0808">Transferase</keyword>
<dbReference type="GO" id="GO:0008654">
    <property type="term" value="P:phospholipid biosynthetic process"/>
    <property type="evidence" value="ECO:0007669"/>
    <property type="project" value="UniProtKB-KW"/>
</dbReference>
<feature type="domain" description="DAGKc" evidence="12">
    <location>
        <begin position="1"/>
        <end position="98"/>
    </location>
</feature>
<keyword evidence="7 13" id="KW-0418">Kinase</keyword>
<dbReference type="SUPFAM" id="SSF111331">
    <property type="entry name" value="NAD kinase/diacylglycerol kinase-like"/>
    <property type="match status" value="1"/>
</dbReference>
<dbReference type="HOGENOM" id="CLU_045532_0_2_14"/>
<dbReference type="InterPro" id="IPR000756">
    <property type="entry name" value="Diacylglycerol_kin_accessory"/>
</dbReference>
<gene>
    <name evidence="13" type="ORF">BN85313520</name>
</gene>
<dbReference type="Pfam" id="PF00781">
    <property type="entry name" value="DAGK_cat"/>
    <property type="match status" value="1"/>
</dbReference>
<keyword evidence="10" id="KW-1208">Phospholipid metabolism</keyword>
<keyword evidence="14" id="KW-1185">Reference proteome</keyword>
<evidence type="ECO:0000256" key="8">
    <source>
        <dbReference type="ARBA" id="ARBA00022840"/>
    </source>
</evidence>
<dbReference type="OrthoDB" id="9786026at2"/>
<comment type="similarity">
    <text evidence="3">Belongs to the eukaryotic diacylglycerol kinase family.</text>
</comment>
<dbReference type="EMBL" id="FO681348">
    <property type="protein sequence ID" value="CCV66373.1"/>
    <property type="molecule type" value="Genomic_DNA"/>
</dbReference>
<evidence type="ECO:0000256" key="5">
    <source>
        <dbReference type="ARBA" id="ARBA00022679"/>
    </source>
</evidence>
<comment type="similarity">
    <text evidence="2">Belongs to the diacylglycerol/lipid kinase family.</text>
</comment>
<keyword evidence="11" id="KW-0472">Membrane</keyword>
<name>U4KS71_9MOLU</name>
<dbReference type="SMART" id="SM00045">
    <property type="entry name" value="DAGKa"/>
    <property type="match status" value="1"/>
</dbReference>